<protein>
    <submittedName>
        <fullName evidence="1">Hypp6582 protein</fullName>
    </submittedName>
</protein>
<organism evidence="1 2">
    <name type="scientific">Branchiostoma lanceolatum</name>
    <name type="common">Common lancelet</name>
    <name type="synonym">Amphioxus lanceolatum</name>
    <dbReference type="NCBI Taxonomy" id="7740"/>
    <lineage>
        <taxon>Eukaryota</taxon>
        <taxon>Metazoa</taxon>
        <taxon>Chordata</taxon>
        <taxon>Cephalochordata</taxon>
        <taxon>Leptocardii</taxon>
        <taxon>Amphioxiformes</taxon>
        <taxon>Branchiostomatidae</taxon>
        <taxon>Branchiostoma</taxon>
    </lineage>
</organism>
<dbReference type="Proteomes" id="UP000838412">
    <property type="component" value="Chromosome 12"/>
</dbReference>
<dbReference type="EMBL" id="OV696697">
    <property type="protein sequence ID" value="CAH1242331.1"/>
    <property type="molecule type" value="Genomic_DNA"/>
</dbReference>
<evidence type="ECO:0000313" key="2">
    <source>
        <dbReference type="Proteomes" id="UP000838412"/>
    </source>
</evidence>
<dbReference type="AlphaFoldDB" id="A0A8J9YV78"/>
<proteinExistence type="predicted"/>
<keyword evidence="2" id="KW-1185">Reference proteome</keyword>
<gene>
    <name evidence="1" type="primary">Hypp6582</name>
    <name evidence="1" type="ORF">BLAG_LOCUS5631</name>
</gene>
<sequence length="232" mass="26018">MSQYVYRRDASIKVNLELDNSYWKDMCTARDFFFEEHVAPELLTATGKLKNMDAVGLILRYRHCGPTSILGVQDFSATGKALEEIYGGHKTFGRTFSHNTRWTANCPDISFKGVDEADEEQVSRIREAKGGHHRENTRGKAKVKETDTRNAGVDALMLSSKLPKKDSGLYDALDAEPQLLAALLCKSTKPTTADSIVEVLKVMWAPEGYNRKEKQKDVFGSLSTWMEAVSFN</sequence>
<evidence type="ECO:0000313" key="1">
    <source>
        <dbReference type="EMBL" id="CAH1242331.1"/>
    </source>
</evidence>
<name>A0A8J9YV78_BRALA</name>
<reference evidence="1" key="1">
    <citation type="submission" date="2022-01" db="EMBL/GenBank/DDBJ databases">
        <authorList>
            <person name="Braso-Vives M."/>
        </authorList>
    </citation>
    <scope>NUCLEOTIDE SEQUENCE</scope>
</reference>
<accession>A0A8J9YV78</accession>